<reference evidence="2 3" key="1">
    <citation type="submission" date="2019-09" db="EMBL/GenBank/DDBJ databases">
        <title>Goodfellowia gen. nov., a new genus of the Pseudonocardineae related to Actinoalloteichus, containing Goodfellowia coeruleoviolacea gen. nov., comb. nov. gen. nov., comb. nov.</title>
        <authorList>
            <person name="Labeda D."/>
        </authorList>
    </citation>
    <scope>NUCLEOTIDE SEQUENCE [LARGE SCALE GENOMIC DNA]</scope>
    <source>
        <strain evidence="2 3">AN110305</strain>
    </source>
</reference>
<evidence type="ECO:0000256" key="1">
    <source>
        <dbReference type="SAM" id="Phobius"/>
    </source>
</evidence>
<dbReference type="Proteomes" id="UP000323454">
    <property type="component" value="Unassembled WGS sequence"/>
</dbReference>
<keyword evidence="1" id="KW-1133">Transmembrane helix</keyword>
<feature type="transmembrane region" description="Helical" evidence="1">
    <location>
        <begin position="230"/>
        <end position="247"/>
    </location>
</feature>
<keyword evidence="3" id="KW-1185">Reference proteome</keyword>
<gene>
    <name evidence="2" type="ORF">F0L68_31340</name>
</gene>
<name>A0A5B2WTS6_9PSEU</name>
<feature type="transmembrane region" description="Helical" evidence="1">
    <location>
        <begin position="130"/>
        <end position="151"/>
    </location>
</feature>
<feature type="transmembrane region" description="Helical" evidence="1">
    <location>
        <begin position="74"/>
        <end position="92"/>
    </location>
</feature>
<dbReference type="EMBL" id="VUOB01000063">
    <property type="protein sequence ID" value="KAA2254102.1"/>
    <property type="molecule type" value="Genomic_DNA"/>
</dbReference>
<proteinExistence type="predicted"/>
<evidence type="ECO:0000313" key="3">
    <source>
        <dbReference type="Proteomes" id="UP000323454"/>
    </source>
</evidence>
<sequence length="255" mass="25955">MDSGADRNDVWLPLLLSGLVVLGVRLAAGTTGPPPGGPHSADRLVAAVAVSHGPPTDPFHILAGWPAGSPSASGYWLLGALVLLVGTALWYARRAENRRRPLGFAALGLAGLVGGLPVLTYLDGVRSGDAYGGTLVTSVAGAVAALGACLLGWTQLRPPGSTLATRLGVACLACGGTTFALMSIVDLRPALLLTVALLALAWLRRSALCAVTALLFAAAALWLRAAGVEVPAVVLLTGGAVGLLRWLRPRWAGAR</sequence>
<protein>
    <submittedName>
        <fullName evidence="2">Uncharacterized protein</fullName>
    </submittedName>
</protein>
<keyword evidence="1" id="KW-0472">Membrane</keyword>
<reference evidence="2 3" key="2">
    <citation type="submission" date="2019-09" db="EMBL/GenBank/DDBJ databases">
        <authorList>
            <person name="Jin C."/>
        </authorList>
    </citation>
    <scope>NUCLEOTIDE SEQUENCE [LARGE SCALE GENOMIC DNA]</scope>
    <source>
        <strain evidence="2 3">AN110305</strain>
    </source>
</reference>
<dbReference type="AlphaFoldDB" id="A0A5B2WTS6"/>
<feature type="transmembrane region" description="Helical" evidence="1">
    <location>
        <begin position="208"/>
        <end position="224"/>
    </location>
</feature>
<comment type="caution">
    <text evidence="2">The sequence shown here is derived from an EMBL/GenBank/DDBJ whole genome shotgun (WGS) entry which is preliminary data.</text>
</comment>
<accession>A0A5B2WTS6</accession>
<dbReference type="RefSeq" id="WP_149853467.1">
    <property type="nucleotide sequence ID" value="NZ_VUOB01000063.1"/>
</dbReference>
<feature type="transmembrane region" description="Helical" evidence="1">
    <location>
        <begin position="163"/>
        <end position="181"/>
    </location>
</feature>
<keyword evidence="1" id="KW-0812">Transmembrane</keyword>
<evidence type="ECO:0000313" key="2">
    <source>
        <dbReference type="EMBL" id="KAA2254102.1"/>
    </source>
</evidence>
<organism evidence="2 3">
    <name type="scientific">Solihabitans fulvus</name>
    <dbReference type="NCBI Taxonomy" id="1892852"/>
    <lineage>
        <taxon>Bacteria</taxon>
        <taxon>Bacillati</taxon>
        <taxon>Actinomycetota</taxon>
        <taxon>Actinomycetes</taxon>
        <taxon>Pseudonocardiales</taxon>
        <taxon>Pseudonocardiaceae</taxon>
        <taxon>Solihabitans</taxon>
    </lineage>
</organism>
<feature type="transmembrane region" description="Helical" evidence="1">
    <location>
        <begin position="104"/>
        <end position="124"/>
    </location>
</feature>